<accession>A0ABR0T3B0</accession>
<dbReference type="InterPro" id="IPR031472">
    <property type="entry name" value="MAT1-1-2/MatA-2/Smr1"/>
</dbReference>
<name>A0ABR0T3B0_9HYPO</name>
<protein>
    <recommendedName>
        <fullName evidence="3">MAT1-1-2</fullName>
    </recommendedName>
</protein>
<evidence type="ECO:0008006" key="3">
    <source>
        <dbReference type="Google" id="ProtNLM"/>
    </source>
</evidence>
<sequence>MENICNFEPLWKEGKAIARPNEAILDIRIRSIRIFLEKSRSKPAKSLSIEYILSECIYIINALFYTWASSNAIIDRLLTLAVQGQHIPLHVIRGAMALWYTSSISVFARDPQQGLPPDAEIEVDDDGTTILRWSREHAAELHHVGNLGLMAMLLTSEIWHTSELPKLRLAALISNATTTILFAAFMISSQMESIHSWGYALSACPNDEGMKLFLRSSWQLAREGIHRAITSPGIEFGTTLDEVKLSRDDLIRYDTQLHLIFNQTKNSLKTGRSRKTMEYEAREIQFIDLATKTGRQYPMSNPAELTANFAEDIDQEYLYTVPMVKKPITDLRGDLTLPFLTTAARAIRFEDEPDEVERGFFIMTFTR</sequence>
<reference evidence="1 2" key="1">
    <citation type="submission" date="2024-01" db="EMBL/GenBank/DDBJ databases">
        <title>Complete genome of Cladobotryum mycophilum ATHUM6906.</title>
        <authorList>
            <person name="Christinaki A.C."/>
            <person name="Myridakis A.I."/>
            <person name="Kouvelis V.N."/>
        </authorList>
    </citation>
    <scope>NUCLEOTIDE SEQUENCE [LARGE SCALE GENOMIC DNA]</scope>
    <source>
        <strain evidence="1 2">ATHUM6906</strain>
    </source>
</reference>
<gene>
    <name evidence="1" type="ORF">PT974_01317</name>
</gene>
<evidence type="ECO:0000313" key="2">
    <source>
        <dbReference type="Proteomes" id="UP001338125"/>
    </source>
</evidence>
<comment type="caution">
    <text evidence="1">The sequence shown here is derived from an EMBL/GenBank/DDBJ whole genome shotgun (WGS) entry which is preliminary data.</text>
</comment>
<dbReference type="Pfam" id="PF17043">
    <property type="entry name" value="MAT1-1-2"/>
    <property type="match status" value="1"/>
</dbReference>
<evidence type="ECO:0000313" key="1">
    <source>
        <dbReference type="EMBL" id="KAK5998933.1"/>
    </source>
</evidence>
<keyword evidence="2" id="KW-1185">Reference proteome</keyword>
<dbReference type="EMBL" id="JAVFKD010000001">
    <property type="protein sequence ID" value="KAK5998933.1"/>
    <property type="molecule type" value="Genomic_DNA"/>
</dbReference>
<organism evidence="1 2">
    <name type="scientific">Cladobotryum mycophilum</name>
    <dbReference type="NCBI Taxonomy" id="491253"/>
    <lineage>
        <taxon>Eukaryota</taxon>
        <taxon>Fungi</taxon>
        <taxon>Dikarya</taxon>
        <taxon>Ascomycota</taxon>
        <taxon>Pezizomycotina</taxon>
        <taxon>Sordariomycetes</taxon>
        <taxon>Hypocreomycetidae</taxon>
        <taxon>Hypocreales</taxon>
        <taxon>Hypocreaceae</taxon>
        <taxon>Cladobotryum</taxon>
    </lineage>
</organism>
<proteinExistence type="predicted"/>
<dbReference type="Proteomes" id="UP001338125">
    <property type="component" value="Unassembled WGS sequence"/>
</dbReference>